<name>U1Q7H0_9ACTO</name>
<organism evidence="2 3">
    <name type="scientific">Actinomyces johnsonii F0510</name>
    <dbReference type="NCBI Taxonomy" id="1227262"/>
    <lineage>
        <taxon>Bacteria</taxon>
        <taxon>Bacillati</taxon>
        <taxon>Actinomycetota</taxon>
        <taxon>Actinomycetes</taxon>
        <taxon>Actinomycetales</taxon>
        <taxon>Actinomycetaceae</taxon>
        <taxon>Actinomyces</taxon>
    </lineage>
</organism>
<evidence type="ECO:0000313" key="2">
    <source>
        <dbReference type="EMBL" id="ERH23790.1"/>
    </source>
</evidence>
<sequence>MAPKHQNDSHPHQGEHPTGNHQHPLEEARVRQATSYPLIYILNTEVNIEAPPRSTPSPVELIIRTMGYLADLITLAPFFKEPASWVFRTCLQIITTLDPDSLLLALLVISNTAQPILQFLVVIRVFTVIWNIVRSTSRK</sequence>
<comment type="caution">
    <text evidence="2">The sequence shown here is derived from an EMBL/GenBank/DDBJ whole genome shotgun (WGS) entry which is preliminary data.</text>
</comment>
<dbReference type="HOGENOM" id="CLU_1840836_0_0_11"/>
<gene>
    <name evidence="2" type="ORF">HMPREF1549_00030</name>
</gene>
<protein>
    <submittedName>
        <fullName evidence="2">Uncharacterized protein</fullName>
    </submittedName>
</protein>
<dbReference type="EMBL" id="AWSD01000004">
    <property type="protein sequence ID" value="ERH23790.1"/>
    <property type="molecule type" value="Genomic_DNA"/>
</dbReference>
<feature type="compositionally biased region" description="Basic and acidic residues" evidence="1">
    <location>
        <begin position="1"/>
        <end position="15"/>
    </location>
</feature>
<feature type="region of interest" description="Disordered" evidence="1">
    <location>
        <begin position="1"/>
        <end position="22"/>
    </location>
</feature>
<evidence type="ECO:0000256" key="1">
    <source>
        <dbReference type="SAM" id="MobiDB-lite"/>
    </source>
</evidence>
<dbReference type="Proteomes" id="UP000016498">
    <property type="component" value="Unassembled WGS sequence"/>
</dbReference>
<reference evidence="2 3" key="1">
    <citation type="submission" date="2013-06" db="EMBL/GenBank/DDBJ databases">
        <authorList>
            <person name="Weinstock G."/>
            <person name="Sodergren E."/>
            <person name="Lobos E.A."/>
            <person name="Fulton L."/>
            <person name="Fulton R."/>
            <person name="Courtney L."/>
            <person name="Fronick C."/>
            <person name="O'Laughlin M."/>
            <person name="Godfrey J."/>
            <person name="Wilson R.M."/>
            <person name="Miner T."/>
            <person name="Farmer C."/>
            <person name="Delehaunty K."/>
            <person name="Cordes M."/>
            <person name="Minx P."/>
            <person name="Tomlinson C."/>
            <person name="Chen J."/>
            <person name="Wollam A."/>
            <person name="Pepin K.H."/>
            <person name="Bhonagiri V."/>
            <person name="Zhang X."/>
            <person name="Warren W."/>
            <person name="Mitreva M."/>
            <person name="Mardis E.R."/>
            <person name="Wilson R.K."/>
        </authorList>
    </citation>
    <scope>NUCLEOTIDE SEQUENCE [LARGE SCALE GENOMIC DNA]</scope>
    <source>
        <strain evidence="2 3">F0510</strain>
    </source>
</reference>
<evidence type="ECO:0000313" key="3">
    <source>
        <dbReference type="Proteomes" id="UP000016498"/>
    </source>
</evidence>
<dbReference type="RefSeq" id="WP_021606427.1">
    <property type="nucleotide sequence ID" value="NZ_KE951684.1"/>
</dbReference>
<proteinExistence type="predicted"/>
<dbReference type="AlphaFoldDB" id="U1Q7H0"/>
<accession>U1Q7H0</accession>